<proteinExistence type="predicted"/>
<dbReference type="Gene3D" id="3.10.180.10">
    <property type="entry name" value="2,3-Dihydroxybiphenyl 1,2-Dioxygenase, domain 1"/>
    <property type="match status" value="1"/>
</dbReference>
<sequence>MKKSLLSFISFCFLLSLQLNAQETNTRVVINHIAVYVVDLAKSTHFYQDVIGLDTIPEPFHDGRHTWFTIGSNAQLHLIQGAKAANKRDKNSHLCFSVPSVPDFIKVLNKNEIAYESWQGKKQAVTTRVDGVKQIYITDPDGYWLEINDARN</sequence>
<comment type="caution">
    <text evidence="3">The sequence shown here is derived from an EMBL/GenBank/DDBJ whole genome shotgun (WGS) entry which is preliminary data.</text>
</comment>
<dbReference type="InterPro" id="IPR004360">
    <property type="entry name" value="Glyas_Fos-R_dOase_dom"/>
</dbReference>
<dbReference type="EMBL" id="JACVDC010000108">
    <property type="protein sequence ID" value="MBC9798360.1"/>
    <property type="molecule type" value="Genomic_DNA"/>
</dbReference>
<dbReference type="Pfam" id="PF00903">
    <property type="entry name" value="Glyoxalase"/>
    <property type="match status" value="1"/>
</dbReference>
<dbReference type="AlphaFoldDB" id="A0A926JVI3"/>
<accession>A0A926JVI3</accession>
<feature type="signal peptide" evidence="1">
    <location>
        <begin position="1"/>
        <end position="21"/>
    </location>
</feature>
<reference evidence="3 4" key="1">
    <citation type="submission" date="2020-09" db="EMBL/GenBank/DDBJ databases">
        <title>Sinomicrobium weinanense sp. nov., a halophilic bacteria isolated from saline-alkali soil.</title>
        <authorList>
            <person name="Wu P."/>
            <person name="Ren H."/>
            <person name="Mei Y."/>
            <person name="Liang Y."/>
            <person name="Chen Z."/>
        </authorList>
    </citation>
    <scope>NUCLEOTIDE SEQUENCE [LARGE SCALE GENOMIC DNA]</scope>
    <source>
        <strain evidence="3 4">FJxs</strain>
    </source>
</reference>
<organism evidence="3 4">
    <name type="scientific">Sinomicrobium weinanense</name>
    <dbReference type="NCBI Taxonomy" id="2842200"/>
    <lineage>
        <taxon>Bacteria</taxon>
        <taxon>Pseudomonadati</taxon>
        <taxon>Bacteroidota</taxon>
        <taxon>Flavobacteriia</taxon>
        <taxon>Flavobacteriales</taxon>
        <taxon>Flavobacteriaceae</taxon>
        <taxon>Sinomicrobium</taxon>
    </lineage>
</organism>
<dbReference type="SUPFAM" id="SSF54593">
    <property type="entry name" value="Glyoxalase/Bleomycin resistance protein/Dihydroxybiphenyl dioxygenase"/>
    <property type="match status" value="1"/>
</dbReference>
<evidence type="ECO:0000256" key="1">
    <source>
        <dbReference type="SAM" id="SignalP"/>
    </source>
</evidence>
<dbReference type="PROSITE" id="PS51819">
    <property type="entry name" value="VOC"/>
    <property type="match status" value="1"/>
</dbReference>
<dbReference type="PANTHER" id="PTHR21366:SF22">
    <property type="entry name" value="VOC DOMAIN-CONTAINING PROTEIN"/>
    <property type="match status" value="1"/>
</dbReference>
<evidence type="ECO:0000313" key="3">
    <source>
        <dbReference type="EMBL" id="MBC9798360.1"/>
    </source>
</evidence>
<dbReference type="Proteomes" id="UP000653730">
    <property type="component" value="Unassembled WGS sequence"/>
</dbReference>
<name>A0A926JVI3_9FLAO</name>
<protein>
    <submittedName>
        <fullName evidence="3">VOC family protein</fullName>
    </submittedName>
</protein>
<feature type="domain" description="VOC" evidence="2">
    <location>
        <begin position="29"/>
        <end position="150"/>
    </location>
</feature>
<dbReference type="InterPro" id="IPR037523">
    <property type="entry name" value="VOC_core"/>
</dbReference>
<gene>
    <name evidence="3" type="ORF">IBL28_20500</name>
</gene>
<feature type="chain" id="PRO_5037908937" evidence="1">
    <location>
        <begin position="22"/>
        <end position="152"/>
    </location>
</feature>
<keyword evidence="1" id="KW-0732">Signal</keyword>
<evidence type="ECO:0000313" key="4">
    <source>
        <dbReference type="Proteomes" id="UP000653730"/>
    </source>
</evidence>
<dbReference type="InterPro" id="IPR029068">
    <property type="entry name" value="Glyas_Bleomycin-R_OHBP_Dase"/>
</dbReference>
<keyword evidence="4" id="KW-1185">Reference proteome</keyword>
<dbReference type="PANTHER" id="PTHR21366">
    <property type="entry name" value="GLYOXALASE FAMILY PROTEIN"/>
    <property type="match status" value="1"/>
</dbReference>
<dbReference type="RefSeq" id="WP_187967481.1">
    <property type="nucleotide sequence ID" value="NZ_JACVDC010000108.1"/>
</dbReference>
<dbReference type="InterPro" id="IPR050383">
    <property type="entry name" value="GlyoxalaseI/FosfomycinResist"/>
</dbReference>
<evidence type="ECO:0000259" key="2">
    <source>
        <dbReference type="PROSITE" id="PS51819"/>
    </source>
</evidence>